<keyword evidence="1" id="KW-0812">Transmembrane</keyword>
<organism evidence="2 3">
    <name type="scientific">Methanosarcina siciliae T4/M</name>
    <dbReference type="NCBI Taxonomy" id="1434120"/>
    <lineage>
        <taxon>Archaea</taxon>
        <taxon>Methanobacteriati</taxon>
        <taxon>Methanobacteriota</taxon>
        <taxon>Stenosarchaea group</taxon>
        <taxon>Methanomicrobia</taxon>
        <taxon>Methanosarcinales</taxon>
        <taxon>Methanosarcinaceae</taxon>
        <taxon>Methanosarcina</taxon>
    </lineage>
</organism>
<dbReference type="OrthoDB" id="148043at2157"/>
<dbReference type="GeneID" id="24862749"/>
<dbReference type="PATRIC" id="fig|1434120.4.peg.4921"/>
<sequence length="113" mass="12732">MYLEIAMLAYFVVLFLTIRDIRIFKRTGYISYRKGALKGLAASSLILIGAISIEAKPEIGLLIVLFGLTVNRKGTREPVFTSAGTLERFLGKTDYVKSSRLRKDSEKTRLSRK</sequence>
<reference evidence="2 3" key="1">
    <citation type="submission" date="2014-07" db="EMBL/GenBank/DDBJ databases">
        <title>Methanogenic archaea and the global carbon cycle.</title>
        <authorList>
            <person name="Henriksen J.R."/>
            <person name="Luke J."/>
            <person name="Reinhart S."/>
            <person name="Benedict M.N."/>
            <person name="Youngblut N.D."/>
            <person name="Metcalf M.E."/>
            <person name="Whitaker R.J."/>
            <person name="Metcalf W.W."/>
        </authorList>
    </citation>
    <scope>NUCLEOTIDE SEQUENCE [LARGE SCALE GENOMIC DNA]</scope>
    <source>
        <strain evidence="2 3">T4/M</strain>
    </source>
</reference>
<dbReference type="RefSeq" id="WP_048174232.1">
    <property type="nucleotide sequence ID" value="NZ_CP009506.1"/>
</dbReference>
<dbReference type="KEGG" id="msw:MSSIT_3796"/>
<keyword evidence="1" id="KW-1133">Transmembrane helix</keyword>
<evidence type="ECO:0000313" key="3">
    <source>
        <dbReference type="Proteomes" id="UP000033111"/>
    </source>
</evidence>
<keyword evidence="3" id="KW-1185">Reference proteome</keyword>
<accession>A0A0E3PB52</accession>
<evidence type="ECO:0000313" key="2">
    <source>
        <dbReference type="EMBL" id="AKB30515.1"/>
    </source>
</evidence>
<gene>
    <name evidence="2" type="ORF">MSSIT_3796</name>
</gene>
<keyword evidence="1" id="KW-0472">Membrane</keyword>
<dbReference type="HOGENOM" id="CLU_176737_0_0_2"/>
<dbReference type="Proteomes" id="UP000033111">
    <property type="component" value="Chromosome"/>
</dbReference>
<proteinExistence type="predicted"/>
<name>A0A0E3PB52_9EURY</name>
<dbReference type="EMBL" id="CP009506">
    <property type="protein sequence ID" value="AKB30515.1"/>
    <property type="molecule type" value="Genomic_DNA"/>
</dbReference>
<protein>
    <submittedName>
        <fullName evidence="2">Uncharacterized protein</fullName>
    </submittedName>
</protein>
<dbReference type="AlphaFoldDB" id="A0A0E3PB52"/>
<feature type="transmembrane region" description="Helical" evidence="1">
    <location>
        <begin position="6"/>
        <end position="24"/>
    </location>
</feature>
<evidence type="ECO:0000256" key="1">
    <source>
        <dbReference type="SAM" id="Phobius"/>
    </source>
</evidence>